<feature type="region of interest" description="Disordered" evidence="1">
    <location>
        <begin position="150"/>
        <end position="260"/>
    </location>
</feature>
<evidence type="ECO:0000256" key="1">
    <source>
        <dbReference type="SAM" id="MobiDB-lite"/>
    </source>
</evidence>
<dbReference type="KEGG" id="xtr:108648303"/>
<sequence>MFRRFFKRIRKIFRRKKVHPTTCIETESSSPDVAAPQEFCVTEHVTQGKDFFVEEFKVENLIESPVQELTDEAIEEPIESLIDELNDEKEDKNSVATLLVDMEKEPHATFIIVKEAVECLDTLQYPDPECPQSASPAEVFMQDEENVVEDFETQDKNDEKEIADSDSEDDRSSLLDCSSESSGDSISSGSSEMEPPMISVTVRPKLPRVEETEKPPDSPEPLDSSERSLDSSPRYYYLEASDEYKSQGEDSNGLDVQTERQRPKYYINRIEKSSDSSERAHCLEMALPAIHQSELARTPSKSRSEDYNILSVLGKGSFGQVSKCGHTL</sequence>
<keyword evidence="2" id="KW-1185">Reference proteome</keyword>
<organism evidence="2 3">
    <name type="scientific">Xenopus tropicalis</name>
    <name type="common">Western clawed frog</name>
    <name type="synonym">Silurana tropicalis</name>
    <dbReference type="NCBI Taxonomy" id="8364"/>
    <lineage>
        <taxon>Eukaryota</taxon>
        <taxon>Metazoa</taxon>
        <taxon>Chordata</taxon>
        <taxon>Craniata</taxon>
        <taxon>Vertebrata</taxon>
        <taxon>Euteleostomi</taxon>
        <taxon>Amphibia</taxon>
        <taxon>Batrachia</taxon>
        <taxon>Anura</taxon>
        <taxon>Pipoidea</taxon>
        <taxon>Pipidae</taxon>
        <taxon>Xenopodinae</taxon>
        <taxon>Xenopus</taxon>
        <taxon>Silurana</taxon>
    </lineage>
</organism>
<dbReference type="Xenbase" id="XB-GENE-29091127">
    <property type="gene designation" value="stk38l2"/>
</dbReference>
<dbReference type="Proteomes" id="UP000008143">
    <property type="component" value="Chromosome 8"/>
</dbReference>
<gene>
    <name evidence="4" type="primary">stk38l2</name>
    <name evidence="3" type="synonym">LOC108648303</name>
</gene>
<feature type="compositionally biased region" description="Basic and acidic residues" evidence="1">
    <location>
        <begin position="207"/>
        <end position="217"/>
    </location>
</feature>
<dbReference type="AGR" id="Xenbase:XB-GENE-29091127"/>
<proteinExistence type="predicted"/>
<reference evidence="3" key="1">
    <citation type="submission" date="2025-08" db="UniProtKB">
        <authorList>
            <consortium name="RefSeq"/>
        </authorList>
    </citation>
    <scope>IDENTIFICATION</scope>
    <source>
        <strain evidence="3">Nigerian</strain>
        <tissue evidence="3">Liver and blood</tissue>
    </source>
</reference>
<feature type="compositionally biased region" description="Low complexity" evidence="1">
    <location>
        <begin position="174"/>
        <end position="199"/>
    </location>
</feature>
<protein>
    <submittedName>
        <fullName evidence="3">Uncharacterized protein LOC108648303</fullName>
    </submittedName>
</protein>
<name>A0A8J1IRT2_XENTR</name>
<evidence type="ECO:0000313" key="3">
    <source>
        <dbReference type="RefSeq" id="XP_031747445.1"/>
    </source>
</evidence>
<evidence type="ECO:0000313" key="2">
    <source>
        <dbReference type="Proteomes" id="UP000008143"/>
    </source>
</evidence>
<feature type="compositionally biased region" description="Basic and acidic residues" evidence="1">
    <location>
        <begin position="153"/>
        <end position="163"/>
    </location>
</feature>
<accession>A0A8J1IRT2</accession>
<dbReference type="AlphaFoldDB" id="A0A8J1IRT2"/>
<dbReference type="RefSeq" id="XP_031747445.1">
    <property type="nucleotide sequence ID" value="XM_031891585.1"/>
</dbReference>
<evidence type="ECO:0000313" key="4">
    <source>
        <dbReference type="Xenbase" id="XB-GENE-29091127"/>
    </source>
</evidence>